<name>B8A1X6_MAIZE</name>
<proteinExistence type="evidence at transcript level"/>
<feature type="region of interest" description="Disordered" evidence="1">
    <location>
        <begin position="43"/>
        <end position="109"/>
    </location>
</feature>
<dbReference type="AlphaFoldDB" id="B8A1X6"/>
<evidence type="ECO:0000256" key="2">
    <source>
        <dbReference type="SAM" id="Phobius"/>
    </source>
</evidence>
<keyword evidence="2" id="KW-0812">Transmembrane</keyword>
<accession>B8A1X6</accession>
<keyword evidence="2" id="KW-1133">Transmembrane helix</keyword>
<reference evidence="3" key="2">
    <citation type="submission" date="2012-06" db="EMBL/GenBank/DDBJ databases">
        <authorList>
            <person name="Yu Y."/>
            <person name="Currie J."/>
            <person name="Lomeli R."/>
            <person name="Angelova A."/>
            <person name="Collura K."/>
            <person name="Wissotski M."/>
            <person name="Campos D."/>
            <person name="Kudrna D."/>
            <person name="Golser W."/>
            <person name="Ashely E."/>
            <person name="Descour A."/>
            <person name="Fernandes J."/>
            <person name="Soderlund C."/>
            <person name="Walbot V."/>
        </authorList>
    </citation>
    <scope>NUCLEOTIDE SEQUENCE</scope>
    <source>
        <strain evidence="3">B73</strain>
    </source>
</reference>
<protein>
    <submittedName>
        <fullName evidence="3">Uncharacterized protein</fullName>
    </submittedName>
</protein>
<evidence type="ECO:0000313" key="3">
    <source>
        <dbReference type="EMBL" id="ACL54175.1"/>
    </source>
</evidence>
<reference evidence="3" key="1">
    <citation type="journal article" date="2009" name="PLoS Genet.">
        <title>Sequencing, mapping, and analysis of 27,455 maize full-length cDNAs.</title>
        <authorList>
            <person name="Soderlund C."/>
            <person name="Descour A."/>
            <person name="Kudrna D."/>
            <person name="Bomhoff M."/>
            <person name="Boyd L."/>
            <person name="Currie J."/>
            <person name="Angelova A."/>
            <person name="Collura K."/>
            <person name="Wissotski M."/>
            <person name="Ashley E."/>
            <person name="Morrow D."/>
            <person name="Fernandes J."/>
            <person name="Walbot V."/>
            <person name="Yu Y."/>
        </authorList>
    </citation>
    <scope>NUCLEOTIDE SEQUENCE</scope>
    <source>
        <strain evidence="3">B73</strain>
    </source>
</reference>
<keyword evidence="2" id="KW-0472">Membrane</keyword>
<evidence type="ECO:0000256" key="1">
    <source>
        <dbReference type="SAM" id="MobiDB-lite"/>
    </source>
</evidence>
<feature type="compositionally biased region" description="Basic and acidic residues" evidence="1">
    <location>
        <begin position="67"/>
        <end position="100"/>
    </location>
</feature>
<organism evidence="3">
    <name type="scientific">Zea mays</name>
    <name type="common">Maize</name>
    <dbReference type="NCBI Taxonomy" id="4577"/>
    <lineage>
        <taxon>Eukaryota</taxon>
        <taxon>Viridiplantae</taxon>
        <taxon>Streptophyta</taxon>
        <taxon>Embryophyta</taxon>
        <taxon>Tracheophyta</taxon>
        <taxon>Spermatophyta</taxon>
        <taxon>Magnoliopsida</taxon>
        <taxon>Liliopsida</taxon>
        <taxon>Poales</taxon>
        <taxon>Poaceae</taxon>
        <taxon>PACMAD clade</taxon>
        <taxon>Panicoideae</taxon>
        <taxon>Andropogonodae</taxon>
        <taxon>Andropogoneae</taxon>
        <taxon>Tripsacinae</taxon>
        <taxon>Zea</taxon>
    </lineage>
</organism>
<sequence>MARSSANQDDMLLLLFLAVQPARPQRVSPLLLEQPEAVLPLPLLYHGDEPHDEVERKQDPARPQQVYREEAEGELVGRPDRDHGDQVPQQQDDRERDGHRAAPGRAPAGGARALGVLRVAGSDQRHVHQLLLLLLFRLVLRPGHPHAVSDGHRDISRLGFLGRNGVAWLKVLEANLADGASLLVAPPLHASPVSVLEGAGAGAGRLHGGAPLVLLVVANPALPQRGGARFLLLHLLLLFFFLALSL</sequence>
<feature type="compositionally biased region" description="Basic and acidic residues" evidence="1">
    <location>
        <begin position="46"/>
        <end position="60"/>
    </location>
</feature>
<feature type="transmembrane region" description="Helical" evidence="2">
    <location>
        <begin position="226"/>
        <end position="244"/>
    </location>
</feature>
<dbReference type="EMBL" id="BT055568">
    <property type="protein sequence ID" value="ACL54175.1"/>
    <property type="molecule type" value="mRNA"/>
</dbReference>